<proteinExistence type="predicted"/>
<dbReference type="EMBL" id="JARWAF010000002">
    <property type="protein sequence ID" value="MDJ1640032.1"/>
    <property type="molecule type" value="Genomic_DNA"/>
</dbReference>
<reference evidence="2 3" key="1">
    <citation type="submission" date="2023-04" db="EMBL/GenBank/DDBJ databases">
        <title>A novel species of the genus Streptomyces: Streptomyces pakalii sp. nov. isolated from a Mexican soil jungle.</title>
        <authorList>
            <person name="Chavez-Hernandez M.A."/>
            <person name="Ortiz-Alvarez J."/>
            <person name="Villa-Tanaca L."/>
            <person name="Hernandez-Rodriguez C."/>
        </authorList>
    </citation>
    <scope>NUCLEOTIDE SEQUENCE [LARGE SCALE GENOMIC DNA]</scope>
    <source>
        <strain evidence="2 3">ENCB-J15</strain>
    </source>
</reference>
<evidence type="ECO:0000256" key="1">
    <source>
        <dbReference type="SAM" id="Phobius"/>
    </source>
</evidence>
<sequence>MTMSQQGARAAALQWVTRLYPSAYRELHGAEVATTLADIADGGSRFGAVREAAAVAGHALRMRAGVDSARPAGRGLAGLTVYAVALAASLSAALLAVSLVEPLDWDGERSYAPLAYVPWLLVLALLLSGRWTWARTAVGVAVGGAVLSVPVAYWSGGPSGVSENLPTVLGLVAAAVVVLAASPDLPPTGTRARRNTALASLALGVPMLVGSLTTFQALAGPGVTESARPDPVRLFLTVAPLVLAPPAAVGLARCRFGAAFAAVVVIGGAFAYVFPHAFLTVVPYDSGRLNALVTALAGTAALILRFGLRPQFVRQRRHRRL</sequence>
<dbReference type="RefSeq" id="WP_283891960.1">
    <property type="nucleotide sequence ID" value="NZ_JARWAF010000002.1"/>
</dbReference>
<keyword evidence="1" id="KW-1133">Transmembrane helix</keyword>
<gene>
    <name evidence="2" type="ORF">P5W92_06360</name>
</gene>
<keyword evidence="1" id="KW-0812">Transmembrane</keyword>
<evidence type="ECO:0000313" key="2">
    <source>
        <dbReference type="EMBL" id="MDJ1640032.1"/>
    </source>
</evidence>
<keyword evidence="1" id="KW-0472">Membrane</keyword>
<feature type="transmembrane region" description="Helical" evidence="1">
    <location>
        <begin position="258"/>
        <end position="279"/>
    </location>
</feature>
<feature type="transmembrane region" description="Helical" evidence="1">
    <location>
        <begin position="197"/>
        <end position="219"/>
    </location>
</feature>
<feature type="transmembrane region" description="Helical" evidence="1">
    <location>
        <begin position="231"/>
        <end position="251"/>
    </location>
</feature>
<feature type="transmembrane region" description="Helical" evidence="1">
    <location>
        <begin position="111"/>
        <end position="129"/>
    </location>
</feature>
<feature type="transmembrane region" description="Helical" evidence="1">
    <location>
        <begin position="79"/>
        <end position="99"/>
    </location>
</feature>
<dbReference type="Proteomes" id="UP001237194">
    <property type="component" value="Unassembled WGS sequence"/>
</dbReference>
<feature type="transmembrane region" description="Helical" evidence="1">
    <location>
        <begin position="291"/>
        <end position="308"/>
    </location>
</feature>
<comment type="caution">
    <text evidence="2">The sequence shown here is derived from an EMBL/GenBank/DDBJ whole genome shotgun (WGS) entry which is preliminary data.</text>
</comment>
<protein>
    <submittedName>
        <fullName evidence="2">Uncharacterized protein</fullName>
    </submittedName>
</protein>
<feature type="transmembrane region" description="Helical" evidence="1">
    <location>
        <begin position="136"/>
        <end position="155"/>
    </location>
</feature>
<organism evidence="2 3">
    <name type="scientific">Streptomyces pakalii</name>
    <dbReference type="NCBI Taxonomy" id="3036494"/>
    <lineage>
        <taxon>Bacteria</taxon>
        <taxon>Bacillati</taxon>
        <taxon>Actinomycetota</taxon>
        <taxon>Actinomycetes</taxon>
        <taxon>Kitasatosporales</taxon>
        <taxon>Streptomycetaceae</taxon>
        <taxon>Streptomyces</taxon>
    </lineage>
</organism>
<accession>A0ABT7D2K1</accession>
<name>A0ABT7D2K1_9ACTN</name>
<feature type="transmembrane region" description="Helical" evidence="1">
    <location>
        <begin position="167"/>
        <end position="185"/>
    </location>
</feature>
<evidence type="ECO:0000313" key="3">
    <source>
        <dbReference type="Proteomes" id="UP001237194"/>
    </source>
</evidence>
<keyword evidence="3" id="KW-1185">Reference proteome</keyword>